<proteinExistence type="predicted"/>
<reference evidence="1 2" key="1">
    <citation type="submission" date="2018-03" db="EMBL/GenBank/DDBJ databases">
        <title>Genomic Encyclopedia of Archaeal and Bacterial Type Strains, Phase II (KMG-II): from individual species to whole genera.</title>
        <authorList>
            <person name="Goeker M."/>
        </authorList>
    </citation>
    <scope>NUCLEOTIDE SEQUENCE [LARGE SCALE GENOMIC DNA]</scope>
    <source>
        <strain evidence="1 2">DSM 45312</strain>
    </source>
</reference>
<evidence type="ECO:0000313" key="2">
    <source>
        <dbReference type="Proteomes" id="UP000240542"/>
    </source>
</evidence>
<dbReference type="EMBL" id="PYGA01000002">
    <property type="protein sequence ID" value="PSL00134.1"/>
    <property type="molecule type" value="Genomic_DNA"/>
</dbReference>
<dbReference type="SUPFAM" id="SSF48452">
    <property type="entry name" value="TPR-like"/>
    <property type="match status" value="1"/>
</dbReference>
<sequence>MQRLTSAWNRPLAGKQLPMTATAGAPVPEAEQEFADLCEQGRDLAENGHLQKAAQVYERVIEGGSQRHRARAALGLAVVRFDLGEVKASREADRRAIDTGHAEFAPRAAYHLAVGHEAAGEAAEAAAAWREVLGFDNPRYHPAAHYGLARAAEERGDDEAAREHWDRVVGADAAEPGGPEAAVVAEAARDRAERLLARGEVDAAEEVAARGLRAAEDPALRVVLGAVYVERAIAEFGAAAAASEPEPEGPSAAPPVDPAVAGAAFELLARLLSVRGDPESAAKAWEDGLGNADPGIAGEVRARVRRGFLAPEDTEDAEEGGESAAPWWDPYIEAAVAQESTPMLTGELFAALDRIYTQLAVPHAGNESRASALRTVLAEAVLTPSEYVWGRALHDDFRERLRRASGGQAHVLPEGWPEER</sequence>
<dbReference type="AlphaFoldDB" id="A0A2P8DSD7"/>
<accession>A0A2P8DSD7</accession>
<name>A0A2P8DSD7_9ACTN</name>
<evidence type="ECO:0000313" key="1">
    <source>
        <dbReference type="EMBL" id="PSL00134.1"/>
    </source>
</evidence>
<keyword evidence="2" id="KW-1185">Reference proteome</keyword>
<dbReference type="InterPro" id="IPR011990">
    <property type="entry name" value="TPR-like_helical_dom_sf"/>
</dbReference>
<organism evidence="1 2">
    <name type="scientific">Murinocardiopsis flavida</name>
    <dbReference type="NCBI Taxonomy" id="645275"/>
    <lineage>
        <taxon>Bacteria</taxon>
        <taxon>Bacillati</taxon>
        <taxon>Actinomycetota</taxon>
        <taxon>Actinomycetes</taxon>
        <taxon>Streptosporangiales</taxon>
        <taxon>Nocardiopsidaceae</taxon>
        <taxon>Murinocardiopsis</taxon>
    </lineage>
</organism>
<dbReference type="Gene3D" id="1.25.40.10">
    <property type="entry name" value="Tetratricopeptide repeat domain"/>
    <property type="match status" value="1"/>
</dbReference>
<dbReference type="Proteomes" id="UP000240542">
    <property type="component" value="Unassembled WGS sequence"/>
</dbReference>
<comment type="caution">
    <text evidence="1">The sequence shown here is derived from an EMBL/GenBank/DDBJ whole genome shotgun (WGS) entry which is preliminary data.</text>
</comment>
<protein>
    <submittedName>
        <fullName evidence="1">Tetratricopeptide repeat protein</fullName>
    </submittedName>
</protein>
<gene>
    <name evidence="1" type="ORF">CLV63_102260</name>
</gene>